<evidence type="ECO:0000256" key="1">
    <source>
        <dbReference type="SAM" id="SignalP"/>
    </source>
</evidence>
<accession>A0A8T8WLG8</accession>
<dbReference type="InterPro" id="IPR003961">
    <property type="entry name" value="FN3_dom"/>
</dbReference>
<gene>
    <name evidence="2" type="ORF">BO86DRAFT_443130</name>
</gene>
<dbReference type="EMBL" id="KZ824861">
    <property type="protein sequence ID" value="RAH76691.1"/>
    <property type="molecule type" value="Genomic_DNA"/>
</dbReference>
<name>A0A8T8WLG8_ASPJA</name>
<reference evidence="2 3" key="1">
    <citation type="submission" date="2018-02" db="EMBL/GenBank/DDBJ databases">
        <title>The genomes of Aspergillus section Nigri reveals drivers in fungal speciation.</title>
        <authorList>
            <consortium name="DOE Joint Genome Institute"/>
            <person name="Vesth T.C."/>
            <person name="Nybo J."/>
            <person name="Theobald S."/>
            <person name="Brandl J."/>
            <person name="Frisvad J.C."/>
            <person name="Nielsen K.F."/>
            <person name="Lyhne E.K."/>
            <person name="Kogle M.E."/>
            <person name="Kuo A."/>
            <person name="Riley R."/>
            <person name="Clum A."/>
            <person name="Nolan M."/>
            <person name="Lipzen A."/>
            <person name="Salamov A."/>
            <person name="Henrissat B."/>
            <person name="Wiebenga A."/>
            <person name="De vries R.P."/>
            <person name="Grigoriev I.V."/>
            <person name="Mortensen U.H."/>
            <person name="Andersen M.R."/>
            <person name="Baker S.E."/>
        </authorList>
    </citation>
    <scope>NUCLEOTIDE SEQUENCE [LARGE SCALE GENOMIC DNA]</scope>
    <source>
        <strain evidence="2 3">CBS 114.51</strain>
    </source>
</reference>
<dbReference type="InterPro" id="IPR036116">
    <property type="entry name" value="FN3_sf"/>
</dbReference>
<dbReference type="AlphaFoldDB" id="A0A8T8WLG8"/>
<dbReference type="PANTHER" id="PTHR35040:SF7">
    <property type="entry name" value="FIBRONECTIN TYPE-III DOMAIN-CONTAINING PROTEIN-RELATED"/>
    <property type="match status" value="1"/>
</dbReference>
<dbReference type="Gene3D" id="3.40.50.1110">
    <property type="entry name" value="SGNH hydrolase"/>
    <property type="match status" value="1"/>
</dbReference>
<dbReference type="InterPro" id="IPR036514">
    <property type="entry name" value="SGNH_hydro_sf"/>
</dbReference>
<dbReference type="SUPFAM" id="SSF49265">
    <property type="entry name" value="Fibronectin type III"/>
    <property type="match status" value="1"/>
</dbReference>
<dbReference type="RefSeq" id="XP_025522585.1">
    <property type="nucleotide sequence ID" value="XM_025676343.1"/>
</dbReference>
<dbReference type="PANTHER" id="PTHR35040">
    <property type="match status" value="1"/>
</dbReference>
<organism evidence="2 3">
    <name type="scientific">Aspergillus japonicus CBS 114.51</name>
    <dbReference type="NCBI Taxonomy" id="1448312"/>
    <lineage>
        <taxon>Eukaryota</taxon>
        <taxon>Fungi</taxon>
        <taxon>Dikarya</taxon>
        <taxon>Ascomycota</taxon>
        <taxon>Pezizomycotina</taxon>
        <taxon>Eurotiomycetes</taxon>
        <taxon>Eurotiomycetidae</taxon>
        <taxon>Eurotiales</taxon>
        <taxon>Aspergillaceae</taxon>
        <taxon>Aspergillus</taxon>
        <taxon>Aspergillus subgen. Circumdati</taxon>
    </lineage>
</organism>
<keyword evidence="3" id="KW-1185">Reference proteome</keyword>
<dbReference type="InterPro" id="IPR013783">
    <property type="entry name" value="Ig-like_fold"/>
</dbReference>
<dbReference type="OrthoDB" id="4417643at2759"/>
<dbReference type="InterPro" id="IPR021986">
    <property type="entry name" value="Spherulin4"/>
</dbReference>
<dbReference type="SUPFAM" id="SSF52266">
    <property type="entry name" value="SGNH hydrolase"/>
    <property type="match status" value="1"/>
</dbReference>
<protein>
    <recommendedName>
        <fullName evidence="4">Fibronectin type-III domain-containing protein</fullName>
    </recommendedName>
</protein>
<feature type="signal peptide" evidence="1">
    <location>
        <begin position="1"/>
        <end position="20"/>
    </location>
</feature>
<dbReference type="Gene3D" id="2.60.40.10">
    <property type="entry name" value="Immunoglobulins"/>
    <property type="match status" value="1"/>
</dbReference>
<dbReference type="CDD" id="cd00063">
    <property type="entry name" value="FN3"/>
    <property type="match status" value="1"/>
</dbReference>
<sequence length="888" mass="97162">MRLRYSLHLWGLFAVPGVLAQVIDYSAAAQSISAELAGPSFVPYIRPTQKILEFIAVGDSYTAGTGCNGIDEKLGGDAIRGQPSTPILATRQRRDALYNSILNDCIYKAYKAGDCQSTLDKLQDELDSGSFKDKVNLALYQVAHAGRQAGGSEPRESFQVFVLEYVTFFGMGPECNDYTWSIWPGWWSEQPKLTLELRQQLNDKVRQVNAAIKAAAEDLKAMGVIYVEGIQDAYNGHRYCESGASRDMTEYSVWFWSPNNHINTPSEGPGDPSNAASTDRVDLAQGLLDFMFPGQGKVVPTAESVNSTPPWEWEGAEKYPDWQSLLDALHDAAGDDANAQNLVPLQYMRTFHPKATAYATHAEELFAAIANNRGAAGAAGDGGQQIAIASYINPLADPASWQRLLAYDTKKVTVMVANVLNGPDYVIDDSWKSVIDQAASQGKRILGYVRTGYLGVSQQQFTTRLGSHDLADWASQIEQDIDKWYELYGTSLGGIFFDEGWPECGPNNIYADLYAYINNYTKRKHPGAYTVLNPGSPIAQCFEDTMDTLLTFESSYETYTNSFVRNDWTPKDPRKIWHIIYKVPQSQITRVAALASSRNAGLLEITNDDQPNPYDNLPDEAYMQAVIGAVPGGTPLIDDPAEATNSYVAGLPSDVIVSSSDYSSVTLIWSSVPDALGYAVYKNGAQILEVPPSLTQATVGMLEPGTSGITFEVRSILSSNSGGSPRTITASTKSLPEEGAIANVGFEQNGQTVTYTADVLVPYAFVRLFIGINQPSHGGVHGWPIQVPGVDAQGVAWHEVVNYLVEGNDFYSGLYKYSGAWDDTSKVNADWTWTSIGEATQSQDGYTYTWSVPLAGTDAVASEYVIQDQGYAPIKNIFKGTLYSYREL</sequence>
<evidence type="ECO:0000313" key="2">
    <source>
        <dbReference type="EMBL" id="RAH76691.1"/>
    </source>
</evidence>
<dbReference type="Pfam" id="PF12138">
    <property type="entry name" value="Spherulin4"/>
    <property type="match status" value="1"/>
</dbReference>
<evidence type="ECO:0008006" key="4">
    <source>
        <dbReference type="Google" id="ProtNLM"/>
    </source>
</evidence>
<evidence type="ECO:0000313" key="3">
    <source>
        <dbReference type="Proteomes" id="UP000249497"/>
    </source>
</evidence>
<proteinExistence type="predicted"/>
<dbReference type="GeneID" id="37180036"/>
<dbReference type="Proteomes" id="UP000249497">
    <property type="component" value="Unassembled WGS sequence"/>
</dbReference>
<keyword evidence="1" id="KW-0732">Signal</keyword>
<feature type="chain" id="PRO_5035823849" description="Fibronectin type-III domain-containing protein" evidence="1">
    <location>
        <begin position="21"/>
        <end position="888"/>
    </location>
</feature>